<dbReference type="Pfam" id="PF14041">
    <property type="entry name" value="Lipoprotein_21"/>
    <property type="match status" value="1"/>
</dbReference>
<accession>A0AAW6LXK6</accession>
<comment type="caution">
    <text evidence="6">The sequence shown here is derived from an EMBL/GenBank/DDBJ whole genome shotgun (WGS) entry which is preliminary data.</text>
</comment>
<dbReference type="AlphaFoldDB" id="A0AAW6LXK6"/>
<evidence type="ECO:0000313" key="7">
    <source>
        <dbReference type="Proteomes" id="UP001217325"/>
    </source>
</evidence>
<evidence type="ECO:0000256" key="2">
    <source>
        <dbReference type="ARBA" id="ARBA00022729"/>
    </source>
</evidence>
<evidence type="ECO:0000256" key="5">
    <source>
        <dbReference type="ARBA" id="ARBA00023288"/>
    </source>
</evidence>
<proteinExistence type="predicted"/>
<name>A0AAW6LXK6_RHOSG</name>
<dbReference type="RefSeq" id="WP_275232776.1">
    <property type="nucleotide sequence ID" value="NZ_JARDXE010000023.1"/>
</dbReference>
<keyword evidence="5 6" id="KW-0449">Lipoprotein</keyword>
<evidence type="ECO:0000256" key="3">
    <source>
        <dbReference type="ARBA" id="ARBA00023136"/>
    </source>
</evidence>
<dbReference type="Proteomes" id="UP001217325">
    <property type="component" value="Unassembled WGS sequence"/>
</dbReference>
<keyword evidence="2" id="KW-0732">Signal</keyword>
<keyword evidence="3" id="KW-0472">Membrane</keyword>
<sequence length="257" mass="28000">MELGFEDRMPLGDLMQGVSEELDRQVEAWLRSKNVELPSGGAKYGQAPWHFTPAGRVVLKNYCLARFALAVAGKLDYHAGESLNWAREYGATYTELGQAIGLPRQTVQRKWGIRLVEREAALNAIAAAVATLDPPAGLPDVVWLPTPMEDNYDPEAELSAALVSIEGGTGGSPNQVLLFRKGEYIGPATDQALGYTRFLQAMSKDKMVAIEFKIPGSPAVGPPKALYTARFGYRNGELVWFGELPPNVTSSIAKRGY</sequence>
<dbReference type="EMBL" id="JARDXE010000023">
    <property type="protein sequence ID" value="MDE8649073.1"/>
    <property type="molecule type" value="Genomic_DNA"/>
</dbReference>
<keyword evidence="4" id="KW-0564">Palmitate</keyword>
<protein>
    <submittedName>
        <fullName evidence="6">LppP/LprE family lipoprotein</fullName>
    </submittedName>
</protein>
<evidence type="ECO:0000256" key="1">
    <source>
        <dbReference type="ARBA" id="ARBA00022475"/>
    </source>
</evidence>
<evidence type="ECO:0000313" key="6">
    <source>
        <dbReference type="EMBL" id="MDE8649073.1"/>
    </source>
</evidence>
<evidence type="ECO:0000256" key="4">
    <source>
        <dbReference type="ARBA" id="ARBA00023139"/>
    </source>
</evidence>
<gene>
    <name evidence="6" type="ORF">PXH69_29285</name>
</gene>
<organism evidence="6 7">
    <name type="scientific">Rhodococcus qingshengii</name>
    <dbReference type="NCBI Taxonomy" id="334542"/>
    <lineage>
        <taxon>Bacteria</taxon>
        <taxon>Bacillati</taxon>
        <taxon>Actinomycetota</taxon>
        <taxon>Actinomycetes</taxon>
        <taxon>Mycobacteriales</taxon>
        <taxon>Nocardiaceae</taxon>
        <taxon>Rhodococcus</taxon>
        <taxon>Rhodococcus erythropolis group</taxon>
    </lineage>
</organism>
<reference evidence="6" key="1">
    <citation type="submission" date="2023-02" db="EMBL/GenBank/DDBJ databases">
        <title>A novel hydrolase synthesized by Rhodococcus erythropolis HQ is responsible for the detoxification of Zearalenone.</title>
        <authorList>
            <person name="Hu J."/>
            <person name="Xu J."/>
        </authorList>
    </citation>
    <scope>NUCLEOTIDE SEQUENCE</scope>
    <source>
        <strain evidence="6">HQ</strain>
    </source>
</reference>
<keyword evidence="1" id="KW-1003">Cell membrane</keyword>
<dbReference type="InterPro" id="IPR025971">
    <property type="entry name" value="LppP/LprE"/>
</dbReference>